<evidence type="ECO:0000313" key="2">
    <source>
        <dbReference type="EMBL" id="KAG6503519.1"/>
    </source>
</evidence>
<sequence>MTTPHCSSIVTEKIKRSAVRRQSPSSYFRIMDSQNSSLGTKRKLFIAPGSLARGRGKITRHLGLSGQNHVSGSIEHEPSLVNTCNNDMQYASKQVDHVEDSQAQMESSQDKSSTQQNLNKRGSKPFRQLAYEMGGKDGPPPDFASMFFETRKKGDHIVDLDAMEKYDEISEVVREDSSCQIFNLLRNVLDLNDMIMFLAMEEE</sequence>
<gene>
    <name evidence="2" type="ORF">ZIOFF_035834</name>
</gene>
<dbReference type="EMBL" id="JACMSC010000010">
    <property type="protein sequence ID" value="KAG6503519.1"/>
    <property type="molecule type" value="Genomic_DNA"/>
</dbReference>
<dbReference type="Proteomes" id="UP000734854">
    <property type="component" value="Unassembled WGS sequence"/>
</dbReference>
<proteinExistence type="predicted"/>
<protein>
    <submittedName>
        <fullName evidence="2">Uncharacterized protein</fullName>
    </submittedName>
</protein>
<dbReference type="AlphaFoldDB" id="A0A8J5GF69"/>
<dbReference type="InterPro" id="IPR004252">
    <property type="entry name" value="Probable_transposase_24"/>
</dbReference>
<evidence type="ECO:0000256" key="1">
    <source>
        <dbReference type="SAM" id="MobiDB-lite"/>
    </source>
</evidence>
<evidence type="ECO:0000313" key="3">
    <source>
        <dbReference type="Proteomes" id="UP000734854"/>
    </source>
</evidence>
<name>A0A8J5GF69_ZINOF</name>
<organism evidence="2 3">
    <name type="scientific">Zingiber officinale</name>
    <name type="common">Ginger</name>
    <name type="synonym">Amomum zingiber</name>
    <dbReference type="NCBI Taxonomy" id="94328"/>
    <lineage>
        <taxon>Eukaryota</taxon>
        <taxon>Viridiplantae</taxon>
        <taxon>Streptophyta</taxon>
        <taxon>Embryophyta</taxon>
        <taxon>Tracheophyta</taxon>
        <taxon>Spermatophyta</taxon>
        <taxon>Magnoliopsida</taxon>
        <taxon>Liliopsida</taxon>
        <taxon>Zingiberales</taxon>
        <taxon>Zingiberaceae</taxon>
        <taxon>Zingiber</taxon>
    </lineage>
</organism>
<feature type="region of interest" description="Disordered" evidence="1">
    <location>
        <begin position="95"/>
        <end position="123"/>
    </location>
</feature>
<feature type="compositionally biased region" description="Polar residues" evidence="1">
    <location>
        <begin position="101"/>
        <end position="120"/>
    </location>
</feature>
<accession>A0A8J5GF69</accession>
<keyword evidence="3" id="KW-1185">Reference proteome</keyword>
<reference evidence="2 3" key="1">
    <citation type="submission" date="2020-08" db="EMBL/GenBank/DDBJ databases">
        <title>Plant Genome Project.</title>
        <authorList>
            <person name="Zhang R.-G."/>
        </authorList>
    </citation>
    <scope>NUCLEOTIDE SEQUENCE [LARGE SCALE GENOMIC DNA]</scope>
    <source>
        <tissue evidence="2">Rhizome</tissue>
    </source>
</reference>
<dbReference type="Pfam" id="PF03004">
    <property type="entry name" value="Transposase_24"/>
    <property type="match status" value="1"/>
</dbReference>
<comment type="caution">
    <text evidence="2">The sequence shown here is derived from an EMBL/GenBank/DDBJ whole genome shotgun (WGS) entry which is preliminary data.</text>
</comment>